<accession>A0A2T0T8H7</accession>
<reference evidence="1 2" key="1">
    <citation type="submission" date="2018-03" db="EMBL/GenBank/DDBJ databases">
        <title>Genomic Encyclopedia of Archaeal and Bacterial Type Strains, Phase II (KMG-II): from individual species to whole genera.</title>
        <authorList>
            <person name="Goeker M."/>
        </authorList>
    </citation>
    <scope>NUCLEOTIDE SEQUENCE [LARGE SCALE GENOMIC DNA]</scope>
    <source>
        <strain evidence="1 2">DSM 28354</strain>
    </source>
</reference>
<sequence length="98" mass="10711">MHFIMSATANETTIEPASLGELFQKLVDLAVPGVSHYQAHQLRTDGVYRVVVRAANGFQTLSIPAQALLLAELGMLVESDRYAIMQQLKVADNRTVVA</sequence>
<dbReference type="AlphaFoldDB" id="A0A2T0T8H7"/>
<dbReference type="EMBL" id="PVTE01000005">
    <property type="protein sequence ID" value="PRY41982.1"/>
    <property type="molecule type" value="Genomic_DNA"/>
</dbReference>
<organism evidence="1 2">
    <name type="scientific">Spirosoma oryzae</name>
    <dbReference type="NCBI Taxonomy" id="1469603"/>
    <lineage>
        <taxon>Bacteria</taxon>
        <taxon>Pseudomonadati</taxon>
        <taxon>Bacteroidota</taxon>
        <taxon>Cytophagia</taxon>
        <taxon>Cytophagales</taxon>
        <taxon>Cytophagaceae</taxon>
        <taxon>Spirosoma</taxon>
    </lineage>
</organism>
<protein>
    <submittedName>
        <fullName evidence="1">Uncharacterized protein</fullName>
    </submittedName>
</protein>
<dbReference type="Proteomes" id="UP000238375">
    <property type="component" value="Unassembled WGS sequence"/>
</dbReference>
<gene>
    <name evidence="1" type="ORF">CLV58_105184</name>
</gene>
<keyword evidence="2" id="KW-1185">Reference proteome</keyword>
<proteinExistence type="predicted"/>
<evidence type="ECO:0000313" key="2">
    <source>
        <dbReference type="Proteomes" id="UP000238375"/>
    </source>
</evidence>
<evidence type="ECO:0000313" key="1">
    <source>
        <dbReference type="EMBL" id="PRY41982.1"/>
    </source>
</evidence>
<name>A0A2T0T8H7_9BACT</name>
<comment type="caution">
    <text evidence="1">The sequence shown here is derived from an EMBL/GenBank/DDBJ whole genome shotgun (WGS) entry which is preliminary data.</text>
</comment>